<dbReference type="RefSeq" id="WP_128641573.1">
    <property type="nucleotide sequence ID" value="NZ_CP008947.1"/>
</dbReference>
<feature type="transmembrane region" description="Helical" evidence="5">
    <location>
        <begin position="433"/>
        <end position="455"/>
    </location>
</feature>
<feature type="transmembrane region" description="Helical" evidence="5">
    <location>
        <begin position="156"/>
        <end position="174"/>
    </location>
</feature>
<comment type="subcellular location">
    <subcellularLocation>
        <location evidence="1">Membrane</location>
        <topology evidence="1">Multi-pass membrane protein</topology>
    </subcellularLocation>
</comment>
<organism evidence="7 8">
    <name type="scientific">Rhodococcus opacus</name>
    <name type="common">Nocardia opaca</name>
    <dbReference type="NCBI Taxonomy" id="37919"/>
    <lineage>
        <taxon>Bacteria</taxon>
        <taxon>Bacillati</taxon>
        <taxon>Actinomycetota</taxon>
        <taxon>Actinomycetes</taxon>
        <taxon>Mycobacteriales</taxon>
        <taxon>Nocardiaceae</taxon>
        <taxon>Rhodococcus</taxon>
    </lineage>
</organism>
<dbReference type="InterPro" id="IPR004841">
    <property type="entry name" value="AA-permease/SLC12A_dom"/>
</dbReference>
<evidence type="ECO:0000256" key="4">
    <source>
        <dbReference type="ARBA" id="ARBA00023136"/>
    </source>
</evidence>
<protein>
    <submittedName>
        <fullName evidence="7">Amino acid transporter</fullName>
    </submittedName>
</protein>
<dbReference type="InterPro" id="IPR050367">
    <property type="entry name" value="APC_superfamily"/>
</dbReference>
<feature type="transmembrane region" description="Helical" evidence="5">
    <location>
        <begin position="376"/>
        <end position="397"/>
    </location>
</feature>
<dbReference type="Gene3D" id="1.20.1740.10">
    <property type="entry name" value="Amino acid/polyamine transporter I"/>
    <property type="match status" value="1"/>
</dbReference>
<dbReference type="eggNOG" id="COG0531">
    <property type="taxonomic scope" value="Bacteria"/>
</dbReference>
<evidence type="ECO:0000256" key="1">
    <source>
        <dbReference type="ARBA" id="ARBA00004141"/>
    </source>
</evidence>
<dbReference type="GO" id="GO:0055085">
    <property type="term" value="P:transmembrane transport"/>
    <property type="evidence" value="ECO:0007669"/>
    <property type="project" value="InterPro"/>
</dbReference>
<dbReference type="AlphaFoldDB" id="A0A076EV17"/>
<evidence type="ECO:0000256" key="3">
    <source>
        <dbReference type="ARBA" id="ARBA00022989"/>
    </source>
</evidence>
<keyword evidence="3 5" id="KW-1133">Transmembrane helix</keyword>
<evidence type="ECO:0000259" key="6">
    <source>
        <dbReference type="Pfam" id="PF00324"/>
    </source>
</evidence>
<feature type="transmembrane region" description="Helical" evidence="5">
    <location>
        <begin position="181"/>
        <end position="202"/>
    </location>
</feature>
<feature type="transmembrane region" description="Helical" evidence="5">
    <location>
        <begin position="65"/>
        <end position="86"/>
    </location>
</feature>
<dbReference type="EMBL" id="CP008947">
    <property type="protein sequence ID" value="AII09163.1"/>
    <property type="molecule type" value="Genomic_DNA"/>
</dbReference>
<feature type="transmembrane region" description="Helical" evidence="5">
    <location>
        <begin position="252"/>
        <end position="273"/>
    </location>
</feature>
<evidence type="ECO:0000313" key="8">
    <source>
        <dbReference type="Proteomes" id="UP000028488"/>
    </source>
</evidence>
<keyword evidence="4 5" id="KW-0472">Membrane</keyword>
<dbReference type="PANTHER" id="PTHR42770">
    <property type="entry name" value="AMINO ACID TRANSPORTER-RELATED"/>
    <property type="match status" value="1"/>
</dbReference>
<feature type="domain" description="Amino acid permease/ SLC12A" evidence="6">
    <location>
        <begin position="65"/>
        <end position="397"/>
    </location>
</feature>
<name>A0A076EV17_RHOOP</name>
<gene>
    <name evidence="7" type="ORF">EP51_32825</name>
</gene>
<feature type="transmembrane region" description="Helical" evidence="5">
    <location>
        <begin position="214"/>
        <end position="231"/>
    </location>
</feature>
<evidence type="ECO:0000256" key="5">
    <source>
        <dbReference type="SAM" id="Phobius"/>
    </source>
</evidence>
<feature type="transmembrane region" description="Helical" evidence="5">
    <location>
        <begin position="293"/>
        <end position="322"/>
    </location>
</feature>
<proteinExistence type="predicted"/>
<evidence type="ECO:0000313" key="7">
    <source>
        <dbReference type="EMBL" id="AII09163.1"/>
    </source>
</evidence>
<dbReference type="PANTHER" id="PTHR42770:SF7">
    <property type="entry name" value="MEMBRANE PROTEIN"/>
    <property type="match status" value="1"/>
</dbReference>
<dbReference type="Pfam" id="PF00324">
    <property type="entry name" value="AA_permease"/>
    <property type="match status" value="1"/>
</dbReference>
<accession>A0A076EV17</accession>
<dbReference type="PIRSF" id="PIRSF006060">
    <property type="entry name" value="AA_transporter"/>
    <property type="match status" value="1"/>
</dbReference>
<keyword evidence="2 5" id="KW-0812">Transmembrane</keyword>
<sequence>MSALSDAIARSFATGEPERQALSPLRALGRRQLSGFEVLAQSVATTAPAVSMVVLPVTMFTHQMLLSGLITIVVATVVVSLIAVCVSQFTRRMAAAGGLYSFVFQGLGTRAALTAGVAMLTKYVGSAVMTLYHGGQAVIATLGFFGLELREPAERLLVYAGIAIVILGCLVRGVRFAALAILAVESCSLLFIVGLMIVTGAGGQHAAVPPSDSAYGPLLMTLAAVFALAGFESATFFGPEAKRPLATVTRTVMLTPMICGALFIFSAWAAWSGRTDTLVNAYLHGTSTGVDPAVVIALNLGLGTSWLASAMASSNAASRLLYSMGIERVVPRLFARVHRSYRTPYAALAVIVCAVCAGAATFGIVGKSTGFSHVQLIARTAVVAAYVLVAVASVRFLSRIGEHTPLVRVAGVAGSAAGGIVLAYMLFVNMAHGFAMVPTVVLTLLLSGSAWQLYLRWRHPASLRSMGVFDTAETDDVLPGAGVFATDAAGNLALTAAGRTSGSR</sequence>
<feature type="transmembrane region" description="Helical" evidence="5">
    <location>
        <begin position="343"/>
        <end position="364"/>
    </location>
</feature>
<evidence type="ECO:0000256" key="2">
    <source>
        <dbReference type="ARBA" id="ARBA00022692"/>
    </source>
</evidence>
<dbReference type="GO" id="GO:0016020">
    <property type="term" value="C:membrane"/>
    <property type="evidence" value="ECO:0007669"/>
    <property type="project" value="UniProtKB-SubCell"/>
</dbReference>
<dbReference type="Proteomes" id="UP000028488">
    <property type="component" value="Chromosome"/>
</dbReference>
<feature type="transmembrane region" description="Helical" evidence="5">
    <location>
        <begin position="409"/>
        <end position="427"/>
    </location>
</feature>
<feature type="transmembrane region" description="Helical" evidence="5">
    <location>
        <begin position="38"/>
        <end position="59"/>
    </location>
</feature>
<reference evidence="7 8" key="1">
    <citation type="submission" date="2014-07" db="EMBL/GenBank/DDBJ databases">
        <title>Genome Sequence of Rhodococcus opacus Strain R7, a Biodegrader of Mono- and Polycyclic Aromatic Hydrocarbons.</title>
        <authorList>
            <person name="Di Gennaro P."/>
            <person name="Zampolli J."/>
            <person name="Presti I."/>
            <person name="Cappelletti M."/>
            <person name="D'Ursi P."/>
            <person name="Orro A."/>
            <person name="Mezzelani A."/>
            <person name="Milanesi L."/>
        </authorList>
    </citation>
    <scope>NUCLEOTIDE SEQUENCE [LARGE SCALE GENOMIC DNA]</scope>
    <source>
        <strain evidence="7 8">R7</strain>
    </source>
</reference>